<protein>
    <submittedName>
        <fullName evidence="3">Uncharacterized protein</fullName>
    </submittedName>
</protein>
<sequence length="104" mass="12303">MDMRNDSQSPCSNRYQRGMEQRERNRKRRRNARLKRFLKETVIGIGVGAMAAGGLLYAIMNDPYETPAAPIERTYWNGQQYTQEEYESMMSEREAYLQQEDIQK</sequence>
<feature type="transmembrane region" description="Helical" evidence="2">
    <location>
        <begin position="37"/>
        <end position="60"/>
    </location>
</feature>
<reference evidence="3" key="1">
    <citation type="journal article" date="2021" name="Proc. Natl. Acad. Sci. U.S.A.">
        <title>A Catalog of Tens of Thousands of Viruses from Human Metagenomes Reveals Hidden Associations with Chronic Diseases.</title>
        <authorList>
            <person name="Tisza M.J."/>
            <person name="Buck C.B."/>
        </authorList>
    </citation>
    <scope>NUCLEOTIDE SEQUENCE</scope>
    <source>
        <strain evidence="3">Ctp7F23</strain>
    </source>
</reference>
<keyword evidence="2" id="KW-1133">Transmembrane helix</keyword>
<accession>A0A8S5U8M6</accession>
<evidence type="ECO:0000313" key="3">
    <source>
        <dbReference type="EMBL" id="DAF90811.1"/>
    </source>
</evidence>
<dbReference type="EMBL" id="BK016037">
    <property type="protein sequence ID" value="DAF90811.1"/>
    <property type="molecule type" value="Genomic_DNA"/>
</dbReference>
<organism evidence="3">
    <name type="scientific">Myoviridae sp. ctp7F23</name>
    <dbReference type="NCBI Taxonomy" id="2825174"/>
    <lineage>
        <taxon>Viruses</taxon>
        <taxon>Duplodnaviria</taxon>
        <taxon>Heunggongvirae</taxon>
        <taxon>Uroviricota</taxon>
        <taxon>Caudoviricetes</taxon>
    </lineage>
</organism>
<feature type="region of interest" description="Disordered" evidence="1">
    <location>
        <begin position="1"/>
        <end position="32"/>
    </location>
</feature>
<keyword evidence="2" id="KW-0472">Membrane</keyword>
<evidence type="ECO:0000256" key="2">
    <source>
        <dbReference type="SAM" id="Phobius"/>
    </source>
</evidence>
<evidence type="ECO:0000256" key="1">
    <source>
        <dbReference type="SAM" id="MobiDB-lite"/>
    </source>
</evidence>
<proteinExistence type="predicted"/>
<keyword evidence="2" id="KW-0812">Transmembrane</keyword>
<name>A0A8S5U8M6_9CAUD</name>
<feature type="compositionally biased region" description="Polar residues" evidence="1">
    <location>
        <begin position="1"/>
        <end position="15"/>
    </location>
</feature>